<protein>
    <submittedName>
        <fullName evidence="2">Uncharacterized protein</fullName>
    </submittedName>
</protein>
<evidence type="ECO:0000313" key="3">
    <source>
        <dbReference type="Proteomes" id="UP000824469"/>
    </source>
</evidence>
<evidence type="ECO:0000313" key="2">
    <source>
        <dbReference type="EMBL" id="KAH9324695.1"/>
    </source>
</evidence>
<dbReference type="AlphaFoldDB" id="A0AA38LJ52"/>
<dbReference type="PANTHER" id="PTHR33874">
    <property type="entry name" value="RING FINGER PROTEIN"/>
    <property type="match status" value="1"/>
</dbReference>
<keyword evidence="3" id="KW-1185">Reference proteome</keyword>
<dbReference type="EMBL" id="JAHRHJ020000002">
    <property type="protein sequence ID" value="KAH9324695.1"/>
    <property type="molecule type" value="Genomic_DNA"/>
</dbReference>
<feature type="signal peptide" evidence="1">
    <location>
        <begin position="1"/>
        <end position="17"/>
    </location>
</feature>
<evidence type="ECO:0000256" key="1">
    <source>
        <dbReference type="SAM" id="SignalP"/>
    </source>
</evidence>
<dbReference type="Proteomes" id="UP000824469">
    <property type="component" value="Unassembled WGS sequence"/>
</dbReference>
<keyword evidence="1" id="KW-0732">Signal</keyword>
<reference evidence="2 3" key="1">
    <citation type="journal article" date="2021" name="Nat. Plants">
        <title>The Taxus genome provides insights into paclitaxel biosynthesis.</title>
        <authorList>
            <person name="Xiong X."/>
            <person name="Gou J."/>
            <person name="Liao Q."/>
            <person name="Li Y."/>
            <person name="Zhou Q."/>
            <person name="Bi G."/>
            <person name="Li C."/>
            <person name="Du R."/>
            <person name="Wang X."/>
            <person name="Sun T."/>
            <person name="Guo L."/>
            <person name="Liang H."/>
            <person name="Lu P."/>
            <person name="Wu Y."/>
            <person name="Zhang Z."/>
            <person name="Ro D.K."/>
            <person name="Shang Y."/>
            <person name="Huang S."/>
            <person name="Yan J."/>
        </authorList>
    </citation>
    <scope>NUCLEOTIDE SEQUENCE [LARGE SCALE GENOMIC DNA]</scope>
    <source>
        <strain evidence="2">Ta-2019</strain>
    </source>
</reference>
<feature type="chain" id="PRO_5041418276" evidence="1">
    <location>
        <begin position="18"/>
        <end position="250"/>
    </location>
</feature>
<name>A0AA38LJ52_TAXCH</name>
<feature type="non-terminal residue" evidence="2">
    <location>
        <position position="250"/>
    </location>
</feature>
<dbReference type="PANTHER" id="PTHR33874:SF4">
    <property type="entry name" value="EXPRESSED PROTEIN"/>
    <property type="match status" value="1"/>
</dbReference>
<organism evidence="2 3">
    <name type="scientific">Taxus chinensis</name>
    <name type="common">Chinese yew</name>
    <name type="synonym">Taxus wallichiana var. chinensis</name>
    <dbReference type="NCBI Taxonomy" id="29808"/>
    <lineage>
        <taxon>Eukaryota</taxon>
        <taxon>Viridiplantae</taxon>
        <taxon>Streptophyta</taxon>
        <taxon>Embryophyta</taxon>
        <taxon>Tracheophyta</taxon>
        <taxon>Spermatophyta</taxon>
        <taxon>Pinopsida</taxon>
        <taxon>Pinidae</taxon>
        <taxon>Conifers II</taxon>
        <taxon>Cupressales</taxon>
        <taxon>Taxaceae</taxon>
        <taxon>Taxus</taxon>
    </lineage>
</organism>
<comment type="caution">
    <text evidence="2">The sequence shown here is derived from an EMBL/GenBank/DDBJ whole genome shotgun (WGS) entry which is preliminary data.</text>
</comment>
<proteinExistence type="predicted"/>
<gene>
    <name evidence="2" type="ORF">KI387_004873</name>
</gene>
<sequence length="250" mass="27481">MCTSLLHVVPLNSVCTAASMYLDTSCVTVCICTSACFCTLRARARIHSNTYHCAKFLRSLVPLISSFRVWLDPYLEFPKLQENLLNPHALCLPPFGATGSFCSPLVQSVHSKLPHAALPHTGDILVNSDLDDASRWLWVTEDAALTKREEKSSLDGQNYIIVTEEDIVEGIALFMARIVAANPQSKNLSPEQLQSTISSTFANMKQTNIIHKLLSAGKVIYTVASWGLALYGLYTQRHIVKAATKAVVKS</sequence>
<accession>A0AA38LJ52</accession>